<dbReference type="PANTHER" id="PTHR11461">
    <property type="entry name" value="SERINE PROTEASE INHIBITOR, SERPIN"/>
    <property type="match status" value="1"/>
</dbReference>
<keyword evidence="4" id="KW-0646">Protease inhibitor</keyword>
<dbReference type="InterPro" id="IPR042185">
    <property type="entry name" value="Serpin_sf_2"/>
</dbReference>
<keyword evidence="11" id="KW-1185">Reference proteome</keyword>
<evidence type="ECO:0000256" key="5">
    <source>
        <dbReference type="ARBA" id="ARBA00022900"/>
    </source>
</evidence>
<dbReference type="GO" id="GO:0002448">
    <property type="term" value="P:mast cell mediated immunity"/>
    <property type="evidence" value="ECO:0007669"/>
    <property type="project" value="Ensembl"/>
</dbReference>
<dbReference type="SUPFAM" id="SSF56574">
    <property type="entry name" value="Serpins"/>
    <property type="match status" value="1"/>
</dbReference>
<evidence type="ECO:0000256" key="4">
    <source>
        <dbReference type="ARBA" id="ARBA00022690"/>
    </source>
</evidence>
<evidence type="ECO:0000256" key="1">
    <source>
        <dbReference type="ARBA" id="ARBA00004496"/>
    </source>
</evidence>
<evidence type="ECO:0000313" key="11">
    <source>
        <dbReference type="Proteomes" id="UP000694399"/>
    </source>
</evidence>
<comment type="similarity">
    <text evidence="2">Belongs to the serpin family. Ov-serpin subfamily.</text>
</comment>
<dbReference type="FunFam" id="3.30.497.10:FF:000018">
    <property type="entry name" value="Serpin family B member 8"/>
    <property type="match status" value="1"/>
</dbReference>
<dbReference type="GO" id="GO:0071391">
    <property type="term" value="P:cellular response to estrogen stimulus"/>
    <property type="evidence" value="ECO:0007669"/>
    <property type="project" value="Ensembl"/>
</dbReference>
<dbReference type="GeneTree" id="ENSGT00940000154931"/>
<dbReference type="PANTHER" id="PTHR11461:SF350">
    <property type="entry name" value="SERPIN B9"/>
    <property type="match status" value="1"/>
</dbReference>
<dbReference type="GO" id="GO:0043027">
    <property type="term" value="F:cysteine-type endopeptidase inhibitor activity involved in apoptotic process"/>
    <property type="evidence" value="ECO:0007669"/>
    <property type="project" value="Ensembl"/>
</dbReference>
<dbReference type="SMART" id="SM00093">
    <property type="entry name" value="SERPIN"/>
    <property type="match status" value="1"/>
</dbReference>
<dbReference type="PROSITE" id="PS00284">
    <property type="entry name" value="SERPIN"/>
    <property type="match status" value="1"/>
</dbReference>
<dbReference type="PRINTS" id="PR00676">
    <property type="entry name" value="MASPIN"/>
</dbReference>
<reference evidence="10" key="2">
    <citation type="submission" date="2025-09" db="UniProtKB">
        <authorList>
            <consortium name="Ensembl"/>
        </authorList>
    </citation>
    <scope>IDENTIFICATION</scope>
</reference>
<dbReference type="Ensembl" id="ENSPLOT00000027280.1">
    <property type="protein sequence ID" value="ENSPLOP00000024715.1"/>
    <property type="gene ID" value="ENSPLOG00000018094.1"/>
</dbReference>
<evidence type="ECO:0000256" key="3">
    <source>
        <dbReference type="ARBA" id="ARBA00022490"/>
    </source>
</evidence>
<dbReference type="InterPro" id="IPR000240">
    <property type="entry name" value="Serpin_B9/Maspin"/>
</dbReference>
<dbReference type="InterPro" id="IPR036186">
    <property type="entry name" value="Serpin_sf"/>
</dbReference>
<dbReference type="GO" id="GO:0005829">
    <property type="term" value="C:cytosol"/>
    <property type="evidence" value="ECO:0007669"/>
    <property type="project" value="Ensembl"/>
</dbReference>
<organism evidence="10 11">
    <name type="scientific">Panthera leo</name>
    <name type="common">Lion</name>
    <dbReference type="NCBI Taxonomy" id="9689"/>
    <lineage>
        <taxon>Eukaryota</taxon>
        <taxon>Metazoa</taxon>
        <taxon>Chordata</taxon>
        <taxon>Craniata</taxon>
        <taxon>Vertebrata</taxon>
        <taxon>Euteleostomi</taxon>
        <taxon>Mammalia</taxon>
        <taxon>Eutheria</taxon>
        <taxon>Laurasiatheria</taxon>
        <taxon>Carnivora</taxon>
        <taxon>Feliformia</taxon>
        <taxon>Felidae</taxon>
        <taxon>Pantherinae</taxon>
        <taxon>Panthera</taxon>
    </lineage>
</organism>
<dbReference type="GO" id="GO:0005615">
    <property type="term" value="C:extracellular space"/>
    <property type="evidence" value="ECO:0007669"/>
    <property type="project" value="Ensembl"/>
</dbReference>
<dbReference type="FunFam" id="2.10.310.10:FF:000001">
    <property type="entry name" value="Serpin family A member 1"/>
    <property type="match status" value="1"/>
</dbReference>
<evidence type="ECO:0000256" key="6">
    <source>
        <dbReference type="ARBA" id="ARBA00059476"/>
    </source>
</evidence>
<comment type="function">
    <text evidence="6">Has an important role in epithelial desmosome-mediated cell-cell adhesion.</text>
</comment>
<comment type="subcellular location">
    <subcellularLocation>
        <location evidence="1">Cytoplasm</location>
    </subcellularLocation>
</comment>
<dbReference type="InterPro" id="IPR023795">
    <property type="entry name" value="Serpin_CS"/>
</dbReference>
<dbReference type="Gene3D" id="3.30.497.10">
    <property type="entry name" value="Antithrombin, subunit I, domain 2"/>
    <property type="match status" value="1"/>
</dbReference>
<dbReference type="GO" id="GO:0005654">
    <property type="term" value="C:nucleoplasm"/>
    <property type="evidence" value="ECO:0007669"/>
    <property type="project" value="Ensembl"/>
</dbReference>
<evidence type="ECO:0000256" key="7">
    <source>
        <dbReference type="ARBA" id="ARBA00071177"/>
    </source>
</evidence>
<dbReference type="FunFam" id="2.30.39.10:FF:000021">
    <property type="entry name" value="Serpin family B member 9"/>
    <property type="match status" value="1"/>
</dbReference>
<name>A0A8C9D9N9_PANLE</name>
<keyword evidence="3" id="KW-0963">Cytoplasm</keyword>
<dbReference type="GO" id="GO:0006955">
    <property type="term" value="P:immune response"/>
    <property type="evidence" value="ECO:0007669"/>
    <property type="project" value="Ensembl"/>
</dbReference>
<dbReference type="GO" id="GO:0004867">
    <property type="term" value="F:serine-type endopeptidase inhibitor activity"/>
    <property type="evidence" value="ECO:0007669"/>
    <property type="project" value="UniProtKB-KW"/>
</dbReference>
<dbReference type="Gene3D" id="2.30.39.10">
    <property type="entry name" value="Alpha-1-antitrypsin, domain 1"/>
    <property type="match status" value="1"/>
</dbReference>
<dbReference type="FunFam" id="2.30.39.10:FF:000014">
    <property type="entry name" value="Serpin family B member 9"/>
    <property type="match status" value="1"/>
</dbReference>
<dbReference type="GO" id="GO:0042270">
    <property type="term" value="P:protection from natural killer cell mediated cytotoxicity"/>
    <property type="evidence" value="ECO:0007669"/>
    <property type="project" value="Ensembl"/>
</dbReference>
<dbReference type="InterPro" id="IPR023796">
    <property type="entry name" value="Serpin_dom"/>
</dbReference>
<feature type="compositionally biased region" description="Basic and acidic residues" evidence="8">
    <location>
        <begin position="1"/>
        <end position="11"/>
    </location>
</feature>
<feature type="compositionally biased region" description="Low complexity" evidence="8">
    <location>
        <begin position="27"/>
        <end position="38"/>
    </location>
</feature>
<dbReference type="InterPro" id="IPR000215">
    <property type="entry name" value="Serpin_fam"/>
</dbReference>
<reference evidence="10" key="1">
    <citation type="submission" date="2025-08" db="UniProtKB">
        <authorList>
            <consortium name="Ensembl"/>
        </authorList>
    </citation>
    <scope>IDENTIFICATION</scope>
</reference>
<feature type="domain" description="Serpin" evidence="9">
    <location>
        <begin position="90"/>
        <end position="451"/>
    </location>
</feature>
<evidence type="ECO:0000256" key="2">
    <source>
        <dbReference type="ARBA" id="ARBA00006426"/>
    </source>
</evidence>
<evidence type="ECO:0000259" key="9">
    <source>
        <dbReference type="SMART" id="SM00093"/>
    </source>
</evidence>
<sequence>MRGPGARREGVASRGSGTRAGRAWPPGVGARVGRGVVTRGRDPRNLDGEGVVYERLGSGSLEKSSGLADSDTIWLTIMDTLSEANGTFALSLLKKLGEDNSKNVFFSPMSISSALSMVFMGAKGNTAAQMAQVLSLNTEKDIHQSFQLLLTEVNKPGTQYLLRTANRLFGEKTCEFLSTFKESCLQFYLAELEQLSFAKAAEQSRKHINTWVSKKTEGKIQDLLPDSSIDAQTRLVLVNAIYFKGRWNEQFNKMYTSEMPFKINQKEQRPVQMMFQEATFKLAYIEEVQAQVLEVPYVGEELSMLILLPDDNVDLSSVEKHLTYEKFRAWTKPDCMKSTEVEVFLPRFKLEEDYDMESVLQRLGMVDAFQGDKADFSAMSAERDLCLSKFVHKSVVEVNEEGTEAAAASAVVVVECCMVSGPRFCADHPFLFFIRHNAANSILFCGRFSAP</sequence>
<accession>A0A8C9D9N9</accession>
<dbReference type="Proteomes" id="UP000694399">
    <property type="component" value="Unassembled WGS sequence"/>
</dbReference>
<gene>
    <name evidence="10" type="primary">SERPINB9</name>
</gene>
<dbReference type="InterPro" id="IPR042178">
    <property type="entry name" value="Serpin_sf_1"/>
</dbReference>
<keyword evidence="5" id="KW-0722">Serine protease inhibitor</keyword>
<dbReference type="GO" id="GO:0005794">
    <property type="term" value="C:Golgi apparatus"/>
    <property type="evidence" value="ECO:0007669"/>
    <property type="project" value="Ensembl"/>
</dbReference>
<dbReference type="AlphaFoldDB" id="A0A8C9D9N9"/>
<evidence type="ECO:0000256" key="8">
    <source>
        <dbReference type="SAM" id="MobiDB-lite"/>
    </source>
</evidence>
<dbReference type="Pfam" id="PF00079">
    <property type="entry name" value="Serpin"/>
    <property type="match status" value="1"/>
</dbReference>
<evidence type="ECO:0000313" key="10">
    <source>
        <dbReference type="Ensembl" id="ENSPLOP00000024715.1"/>
    </source>
</evidence>
<protein>
    <recommendedName>
        <fullName evidence="7">Serpin B8</fullName>
    </recommendedName>
</protein>
<feature type="region of interest" description="Disordered" evidence="8">
    <location>
        <begin position="1"/>
        <end position="44"/>
    </location>
</feature>
<proteinExistence type="inferred from homology"/>
<dbReference type="GO" id="GO:0043066">
    <property type="term" value="P:negative regulation of apoptotic process"/>
    <property type="evidence" value="ECO:0007669"/>
    <property type="project" value="Ensembl"/>
</dbReference>
<dbReference type="GO" id="GO:0002020">
    <property type="term" value="F:protease binding"/>
    <property type="evidence" value="ECO:0007669"/>
    <property type="project" value="Ensembl"/>
</dbReference>